<dbReference type="SUPFAM" id="SSF52768">
    <property type="entry name" value="Arginase/deacetylase"/>
    <property type="match status" value="1"/>
</dbReference>
<dbReference type="InterPro" id="IPR023696">
    <property type="entry name" value="Ureohydrolase_dom_sf"/>
</dbReference>
<evidence type="ECO:0008006" key="3">
    <source>
        <dbReference type="Google" id="ProtNLM"/>
    </source>
</evidence>
<dbReference type="Proteomes" id="UP000015102">
    <property type="component" value="Unassembled WGS sequence"/>
</dbReference>
<sequence length="66" mass="7162">MLFRKTLSAIRQFSTESSSKTLGIIGVPFHKGQPRGGVEHGPKCLRDSGLLEALEECPLSVNLNLP</sequence>
<dbReference type="AlphaFoldDB" id="T1GAW6"/>
<evidence type="ECO:0000313" key="2">
    <source>
        <dbReference type="Proteomes" id="UP000015102"/>
    </source>
</evidence>
<reference evidence="2" key="1">
    <citation type="submission" date="2013-02" db="EMBL/GenBank/DDBJ databases">
        <authorList>
            <person name="Hughes D."/>
        </authorList>
    </citation>
    <scope>NUCLEOTIDE SEQUENCE</scope>
    <source>
        <strain>Durham</strain>
        <strain evidence="2">NC isolate 2 -- Noor lab</strain>
    </source>
</reference>
<dbReference type="HOGENOM" id="CLU_2834067_0_0_1"/>
<dbReference type="Gene3D" id="3.40.800.10">
    <property type="entry name" value="Ureohydrolase domain"/>
    <property type="match status" value="1"/>
</dbReference>
<name>T1GAW6_MEGSC</name>
<dbReference type="EMBL" id="CAQQ02128501">
    <property type="status" value="NOT_ANNOTATED_CDS"/>
    <property type="molecule type" value="Genomic_DNA"/>
</dbReference>
<reference evidence="1" key="2">
    <citation type="submission" date="2015-06" db="UniProtKB">
        <authorList>
            <consortium name="EnsemblMetazoa"/>
        </authorList>
    </citation>
    <scope>IDENTIFICATION</scope>
</reference>
<accession>T1GAW6</accession>
<organism evidence="1 2">
    <name type="scientific">Megaselia scalaris</name>
    <name type="common">Humpbacked fly</name>
    <name type="synonym">Phora scalaris</name>
    <dbReference type="NCBI Taxonomy" id="36166"/>
    <lineage>
        <taxon>Eukaryota</taxon>
        <taxon>Metazoa</taxon>
        <taxon>Ecdysozoa</taxon>
        <taxon>Arthropoda</taxon>
        <taxon>Hexapoda</taxon>
        <taxon>Insecta</taxon>
        <taxon>Pterygota</taxon>
        <taxon>Neoptera</taxon>
        <taxon>Endopterygota</taxon>
        <taxon>Diptera</taxon>
        <taxon>Brachycera</taxon>
        <taxon>Muscomorpha</taxon>
        <taxon>Platypezoidea</taxon>
        <taxon>Phoridae</taxon>
        <taxon>Megaseliini</taxon>
        <taxon>Megaselia</taxon>
    </lineage>
</organism>
<keyword evidence="2" id="KW-1185">Reference proteome</keyword>
<proteinExistence type="predicted"/>
<evidence type="ECO:0000313" key="1">
    <source>
        <dbReference type="EnsemblMetazoa" id="MESCA000381-PA"/>
    </source>
</evidence>
<dbReference type="EnsemblMetazoa" id="MESCA000381-RA">
    <property type="protein sequence ID" value="MESCA000381-PA"/>
    <property type="gene ID" value="MESCA000381"/>
</dbReference>
<dbReference type="STRING" id="36166.T1GAW6"/>
<dbReference type="EMBL" id="CAQQ02128502">
    <property type="status" value="NOT_ANNOTATED_CDS"/>
    <property type="molecule type" value="Genomic_DNA"/>
</dbReference>
<protein>
    <recommendedName>
        <fullName evidence="3">Arginase</fullName>
    </recommendedName>
</protein>